<organism evidence="3 4">
    <name type="scientific">Botryotinia convoluta</name>
    <dbReference type="NCBI Taxonomy" id="54673"/>
    <lineage>
        <taxon>Eukaryota</taxon>
        <taxon>Fungi</taxon>
        <taxon>Dikarya</taxon>
        <taxon>Ascomycota</taxon>
        <taxon>Pezizomycotina</taxon>
        <taxon>Leotiomycetes</taxon>
        <taxon>Helotiales</taxon>
        <taxon>Sclerotiniaceae</taxon>
        <taxon>Botryotinia</taxon>
    </lineage>
</organism>
<keyword evidence="2" id="KW-1133">Transmembrane helix</keyword>
<comment type="caution">
    <text evidence="3">The sequence shown here is derived from an EMBL/GenBank/DDBJ whole genome shotgun (WGS) entry which is preliminary data.</text>
</comment>
<reference evidence="3 4" key="1">
    <citation type="submission" date="2017-12" db="EMBL/GenBank/DDBJ databases">
        <title>Comparative genomics of Botrytis spp.</title>
        <authorList>
            <person name="Valero-Jimenez C.A."/>
            <person name="Tapia P."/>
            <person name="Veloso J."/>
            <person name="Silva-Moreno E."/>
            <person name="Staats M."/>
            <person name="Valdes J.H."/>
            <person name="Van Kan J.A.L."/>
        </authorList>
    </citation>
    <scope>NUCLEOTIDE SEQUENCE [LARGE SCALE GENOMIC DNA]</scope>
    <source>
        <strain evidence="3 4">MUCL11595</strain>
    </source>
</reference>
<name>A0A4Z1IJ58_9HELO</name>
<keyword evidence="2" id="KW-0812">Transmembrane</keyword>
<accession>A0A4Z1IJ58</accession>
<feature type="compositionally biased region" description="Polar residues" evidence="1">
    <location>
        <begin position="51"/>
        <end position="64"/>
    </location>
</feature>
<protein>
    <submittedName>
        <fullName evidence="3">Uncharacterized protein</fullName>
    </submittedName>
</protein>
<evidence type="ECO:0000313" key="3">
    <source>
        <dbReference type="EMBL" id="TGO61448.1"/>
    </source>
</evidence>
<keyword evidence="2" id="KW-0472">Membrane</keyword>
<feature type="region of interest" description="Disordered" evidence="1">
    <location>
        <begin position="31"/>
        <end position="65"/>
    </location>
</feature>
<keyword evidence="4" id="KW-1185">Reference proteome</keyword>
<sequence length="377" mass="43140">MDPHGNHHRSSECELDHECDQEIQEAIQQVPQQVIHPESNGYELDHESGQEVVQQTNPEQNNRSELVHELDEIEPRESNGDEGGHGSSQMNIQKISVDRQHRGYTWPFNLRVLYWRNRYLEEWIRKLLHRSTITASGAVIDDAVNVDLPIEELSLSRTNTLLPKDAGILKIWSMVTREVAGDPCFFILYRSKSPINTIMVECISSDEYQERRTRSSQSTESPQGESSTPRALINFDIDIVIVPEDVLDLHQKIEHWDNIQKLCVLVNKGSSSDRLSPLTMQRLGYLSALEKSKIYVTTSKYAQLPFAEIDFLRYAQDVQQHISGQTSFTFFIEIAVQQHDVKGHECSGRWCGRIKGFFMLLSVLVIVVGLPLVLFLV</sequence>
<dbReference type="Proteomes" id="UP000297527">
    <property type="component" value="Unassembled WGS sequence"/>
</dbReference>
<gene>
    <name evidence="3" type="ORF">BCON_0027g00350</name>
</gene>
<proteinExistence type="predicted"/>
<dbReference type="OrthoDB" id="3557293at2759"/>
<evidence type="ECO:0000256" key="1">
    <source>
        <dbReference type="SAM" id="MobiDB-lite"/>
    </source>
</evidence>
<dbReference type="AlphaFoldDB" id="A0A4Z1IJ58"/>
<dbReference type="EMBL" id="PQXN01000027">
    <property type="protein sequence ID" value="TGO61448.1"/>
    <property type="molecule type" value="Genomic_DNA"/>
</dbReference>
<feature type="transmembrane region" description="Helical" evidence="2">
    <location>
        <begin position="356"/>
        <end position="376"/>
    </location>
</feature>
<evidence type="ECO:0000256" key="2">
    <source>
        <dbReference type="SAM" id="Phobius"/>
    </source>
</evidence>
<evidence type="ECO:0000313" key="4">
    <source>
        <dbReference type="Proteomes" id="UP000297527"/>
    </source>
</evidence>